<accession>W4L432</accession>
<gene>
    <name evidence="1" type="ORF">ETSY1_42665</name>
</gene>
<organism evidence="1 2">
    <name type="scientific">Entotheonella factor</name>
    <dbReference type="NCBI Taxonomy" id="1429438"/>
    <lineage>
        <taxon>Bacteria</taxon>
        <taxon>Pseudomonadati</taxon>
        <taxon>Nitrospinota/Tectimicrobiota group</taxon>
        <taxon>Candidatus Tectimicrobiota</taxon>
        <taxon>Candidatus Entotheonellia</taxon>
        <taxon>Candidatus Entotheonellales</taxon>
        <taxon>Candidatus Entotheonellaceae</taxon>
        <taxon>Candidatus Entotheonella</taxon>
    </lineage>
</organism>
<dbReference type="AlphaFoldDB" id="W4L432"/>
<dbReference type="Proteomes" id="UP000019141">
    <property type="component" value="Unassembled WGS sequence"/>
</dbReference>
<keyword evidence="2" id="KW-1185">Reference proteome</keyword>
<evidence type="ECO:0000313" key="2">
    <source>
        <dbReference type="Proteomes" id="UP000019141"/>
    </source>
</evidence>
<comment type="caution">
    <text evidence="1">The sequence shown here is derived from an EMBL/GenBank/DDBJ whole genome shotgun (WGS) entry which is preliminary data.</text>
</comment>
<dbReference type="NCBIfam" id="TIGR03831">
    <property type="entry name" value="YgiT_finger"/>
    <property type="match status" value="1"/>
</dbReference>
<reference evidence="1 2" key="1">
    <citation type="journal article" date="2014" name="Nature">
        <title>An environmental bacterial taxon with a large and distinct metabolic repertoire.</title>
        <authorList>
            <person name="Wilson M.C."/>
            <person name="Mori T."/>
            <person name="Ruckert C."/>
            <person name="Uria A.R."/>
            <person name="Helf M.J."/>
            <person name="Takada K."/>
            <person name="Gernert C."/>
            <person name="Steffens U.A."/>
            <person name="Heycke N."/>
            <person name="Schmitt S."/>
            <person name="Rinke C."/>
            <person name="Helfrich E.J."/>
            <person name="Brachmann A.O."/>
            <person name="Gurgui C."/>
            <person name="Wakimoto T."/>
            <person name="Kracht M."/>
            <person name="Crusemann M."/>
            <person name="Hentschel U."/>
            <person name="Abe I."/>
            <person name="Matsunaga S."/>
            <person name="Kalinowski J."/>
            <person name="Takeyama H."/>
            <person name="Piel J."/>
        </authorList>
    </citation>
    <scope>NUCLEOTIDE SEQUENCE [LARGE SCALE GENOMIC DNA]</scope>
    <source>
        <strain evidence="2">TSY1</strain>
    </source>
</reference>
<dbReference type="HOGENOM" id="CLU_174612_4_0_7"/>
<dbReference type="Gene3D" id="3.10.20.860">
    <property type="match status" value="1"/>
</dbReference>
<evidence type="ECO:0000313" key="1">
    <source>
        <dbReference type="EMBL" id="ETW92664.1"/>
    </source>
</evidence>
<dbReference type="InterPro" id="IPR022453">
    <property type="entry name" value="Znf_MqsA-type"/>
</dbReference>
<protein>
    <recommendedName>
        <fullName evidence="3">YgiT-type zinc finger domain-containing protein</fullName>
    </recommendedName>
</protein>
<sequence length="85" mass="9121">MTGELENNICPTCGGPLHAGVATIPFLLSEEQVIVIKGVPSEICGNCREPFMNGKVTDHIMTLLNQLNMLGSEVSVVSFPDYAMP</sequence>
<proteinExistence type="predicted"/>
<name>W4L432_ENTF1</name>
<evidence type="ECO:0008006" key="3">
    <source>
        <dbReference type="Google" id="ProtNLM"/>
    </source>
</evidence>
<dbReference type="EMBL" id="AZHW01001406">
    <property type="protein sequence ID" value="ETW92664.1"/>
    <property type="molecule type" value="Genomic_DNA"/>
</dbReference>